<dbReference type="Gene3D" id="3.40.47.10">
    <property type="match status" value="1"/>
</dbReference>
<dbReference type="EC" id="2.3.1.180" evidence="5"/>
<evidence type="ECO:0000259" key="4">
    <source>
        <dbReference type="Pfam" id="PF08545"/>
    </source>
</evidence>
<dbReference type="InterPro" id="IPR013751">
    <property type="entry name" value="ACP_syn_III_N"/>
</dbReference>
<dbReference type="CDD" id="cd00830">
    <property type="entry name" value="KAS_III"/>
    <property type="match status" value="1"/>
</dbReference>
<accession>A0A5B9PCZ8</accession>
<evidence type="ECO:0000256" key="2">
    <source>
        <dbReference type="ARBA" id="ARBA00023315"/>
    </source>
</evidence>
<dbReference type="STRING" id="980251.GCA_001642875_02561"/>
<dbReference type="GO" id="GO:0033818">
    <property type="term" value="F:beta-ketoacyl-acyl-carrier-protein synthase III activity"/>
    <property type="evidence" value="ECO:0007669"/>
    <property type="project" value="UniProtKB-EC"/>
</dbReference>
<protein>
    <submittedName>
        <fullName evidence="5">3-oxoacyl-[acyl-carrier-protein] synthase 3</fullName>
        <ecNumber evidence="5">2.3.1.180</ecNumber>
    </submittedName>
</protein>
<dbReference type="EMBL" id="CP042912">
    <property type="protein sequence ID" value="QEG22950.1"/>
    <property type="molecule type" value="Genomic_DNA"/>
</dbReference>
<sequence>MSKLTHHFQISAAHFAVPPDFQTAEELAKDLDCEASWIHENVGVSNRHVCQPGDDPAKLAATAARPAIENLGTPDLLIYSSATVRQCIPDTSVFVARELGISGVPTYSVNATCLSFLVALRHAAAMISDKSYSKILIVTAELPTLSRNFSDPKSAALLGDGAAAVMVESTTRDAGAFCFRQKTWPEFAELTQIRGGGLLNHPMLSSTKDTDYLFEMSGEVLLRAAIPKLKRFLSTLLSDAELSVKDLDLIVPHQASAAGMRLLERLGLPKNRTVDILGDYGNCVSASMPMALAIAQRDGRIKPGDKILFLGTAAGLSIGATVLQW</sequence>
<keyword evidence="6" id="KW-1185">Reference proteome</keyword>
<dbReference type="InterPro" id="IPR013747">
    <property type="entry name" value="ACP_syn_III_C"/>
</dbReference>
<keyword evidence="1 5" id="KW-0808">Transferase</keyword>
<evidence type="ECO:0000259" key="3">
    <source>
        <dbReference type="Pfam" id="PF08541"/>
    </source>
</evidence>
<dbReference type="Pfam" id="PF08541">
    <property type="entry name" value="ACP_syn_III_C"/>
    <property type="match status" value="1"/>
</dbReference>
<evidence type="ECO:0000256" key="1">
    <source>
        <dbReference type="ARBA" id="ARBA00022679"/>
    </source>
</evidence>
<gene>
    <name evidence="5" type="primary">fabH_3</name>
    <name evidence="5" type="ORF">MFFC18_28380</name>
</gene>
<dbReference type="GO" id="GO:0044550">
    <property type="term" value="P:secondary metabolite biosynthetic process"/>
    <property type="evidence" value="ECO:0007669"/>
    <property type="project" value="TreeGrafter"/>
</dbReference>
<dbReference type="Pfam" id="PF08545">
    <property type="entry name" value="ACP_syn_III"/>
    <property type="match status" value="1"/>
</dbReference>
<organism evidence="5 6">
    <name type="scientific">Mariniblastus fucicola</name>
    <dbReference type="NCBI Taxonomy" id="980251"/>
    <lineage>
        <taxon>Bacteria</taxon>
        <taxon>Pseudomonadati</taxon>
        <taxon>Planctomycetota</taxon>
        <taxon>Planctomycetia</taxon>
        <taxon>Pirellulales</taxon>
        <taxon>Pirellulaceae</taxon>
        <taxon>Mariniblastus</taxon>
    </lineage>
</organism>
<proteinExistence type="predicted"/>
<feature type="domain" description="Beta-ketoacyl-[acyl-carrier-protein] synthase III N-terminal" evidence="4">
    <location>
        <begin position="109"/>
        <end position="174"/>
    </location>
</feature>
<evidence type="ECO:0000313" key="5">
    <source>
        <dbReference type="EMBL" id="QEG22950.1"/>
    </source>
</evidence>
<keyword evidence="2 5" id="KW-0012">Acyltransferase</keyword>
<dbReference type="PANTHER" id="PTHR34069:SF2">
    <property type="entry name" value="BETA-KETOACYL-[ACYL-CARRIER-PROTEIN] SYNTHASE III"/>
    <property type="match status" value="1"/>
</dbReference>
<dbReference type="GO" id="GO:0006633">
    <property type="term" value="P:fatty acid biosynthetic process"/>
    <property type="evidence" value="ECO:0007669"/>
    <property type="project" value="InterPro"/>
</dbReference>
<reference evidence="5 6" key="1">
    <citation type="submission" date="2019-08" db="EMBL/GenBank/DDBJ databases">
        <title>Deep-cultivation of Planctomycetes and their phenomic and genomic characterization uncovers novel biology.</title>
        <authorList>
            <person name="Wiegand S."/>
            <person name="Jogler M."/>
            <person name="Boedeker C."/>
            <person name="Pinto D."/>
            <person name="Vollmers J."/>
            <person name="Rivas-Marin E."/>
            <person name="Kohn T."/>
            <person name="Peeters S.H."/>
            <person name="Heuer A."/>
            <person name="Rast P."/>
            <person name="Oberbeckmann S."/>
            <person name="Bunk B."/>
            <person name="Jeske O."/>
            <person name="Meyerdierks A."/>
            <person name="Storesund J.E."/>
            <person name="Kallscheuer N."/>
            <person name="Luecker S."/>
            <person name="Lage O.M."/>
            <person name="Pohl T."/>
            <person name="Merkel B.J."/>
            <person name="Hornburger P."/>
            <person name="Mueller R.-W."/>
            <person name="Bruemmer F."/>
            <person name="Labrenz M."/>
            <person name="Spormann A.M."/>
            <person name="Op den Camp H."/>
            <person name="Overmann J."/>
            <person name="Amann R."/>
            <person name="Jetten M.S.M."/>
            <person name="Mascher T."/>
            <person name="Medema M.H."/>
            <person name="Devos D.P."/>
            <person name="Kaster A.-K."/>
            <person name="Ovreas L."/>
            <person name="Rohde M."/>
            <person name="Galperin M.Y."/>
            <person name="Jogler C."/>
        </authorList>
    </citation>
    <scope>NUCLEOTIDE SEQUENCE [LARGE SCALE GENOMIC DNA]</scope>
    <source>
        <strain evidence="5 6">FC18</strain>
    </source>
</reference>
<name>A0A5B9PCZ8_9BACT</name>
<dbReference type="InterPro" id="IPR016039">
    <property type="entry name" value="Thiolase-like"/>
</dbReference>
<feature type="domain" description="Beta-ketoacyl-[acyl-carrier-protein] synthase III C-terminal" evidence="3">
    <location>
        <begin position="237"/>
        <end position="325"/>
    </location>
</feature>
<evidence type="ECO:0000313" key="6">
    <source>
        <dbReference type="Proteomes" id="UP000322214"/>
    </source>
</evidence>
<dbReference type="Proteomes" id="UP000322214">
    <property type="component" value="Chromosome"/>
</dbReference>
<dbReference type="KEGG" id="mff:MFFC18_28380"/>
<dbReference type="AlphaFoldDB" id="A0A5B9PCZ8"/>
<dbReference type="RefSeq" id="WP_148618864.1">
    <property type="nucleotide sequence ID" value="NZ_CP042912.1"/>
</dbReference>
<dbReference type="OrthoDB" id="9815506at2"/>
<dbReference type="SUPFAM" id="SSF53901">
    <property type="entry name" value="Thiolase-like"/>
    <property type="match status" value="1"/>
</dbReference>
<dbReference type="GO" id="GO:0004315">
    <property type="term" value="F:3-oxoacyl-[acyl-carrier-protein] synthase activity"/>
    <property type="evidence" value="ECO:0007669"/>
    <property type="project" value="InterPro"/>
</dbReference>
<dbReference type="PANTHER" id="PTHR34069">
    <property type="entry name" value="3-OXOACYL-[ACYL-CARRIER-PROTEIN] SYNTHASE 3"/>
    <property type="match status" value="1"/>
</dbReference>